<comment type="caution">
    <text evidence="2">The sequence shown here is derived from an EMBL/GenBank/DDBJ whole genome shotgun (WGS) entry which is preliminary data.</text>
</comment>
<dbReference type="OrthoDB" id="9858609at2"/>
<dbReference type="AlphaFoldDB" id="A0A229R4G0"/>
<feature type="transmembrane region" description="Helical" evidence="1">
    <location>
        <begin position="139"/>
        <end position="156"/>
    </location>
</feature>
<dbReference type="Proteomes" id="UP000215223">
    <property type="component" value="Unassembled WGS sequence"/>
</dbReference>
<protein>
    <submittedName>
        <fullName evidence="2">Uncharacterized protein</fullName>
    </submittedName>
</protein>
<proteinExistence type="predicted"/>
<accession>A0A229R4G0</accession>
<keyword evidence="3" id="KW-1185">Reference proteome</keyword>
<dbReference type="EMBL" id="NMQT01000339">
    <property type="protein sequence ID" value="OXM41304.1"/>
    <property type="molecule type" value="Genomic_DNA"/>
</dbReference>
<keyword evidence="1" id="KW-1133">Transmembrane helix</keyword>
<evidence type="ECO:0000313" key="3">
    <source>
        <dbReference type="Proteomes" id="UP000215223"/>
    </source>
</evidence>
<organism evidence="2 3">
    <name type="scientific">Amycolatopsis thailandensis</name>
    <dbReference type="NCBI Taxonomy" id="589330"/>
    <lineage>
        <taxon>Bacteria</taxon>
        <taxon>Bacillati</taxon>
        <taxon>Actinomycetota</taxon>
        <taxon>Actinomycetes</taxon>
        <taxon>Pseudonocardiales</taxon>
        <taxon>Pseudonocardiaceae</taxon>
        <taxon>Amycolatopsis</taxon>
    </lineage>
</organism>
<evidence type="ECO:0000313" key="2">
    <source>
        <dbReference type="EMBL" id="OXM41304.1"/>
    </source>
</evidence>
<dbReference type="RefSeq" id="WP_093939478.1">
    <property type="nucleotide sequence ID" value="NZ_NMQT01000339.1"/>
</dbReference>
<evidence type="ECO:0000256" key="1">
    <source>
        <dbReference type="SAM" id="Phobius"/>
    </source>
</evidence>
<name>A0A229R4G0_9PSEU</name>
<reference evidence="2 3" key="1">
    <citation type="submission" date="2017-07" db="EMBL/GenBank/DDBJ databases">
        <title>Amycolatopsis thailandensis Genome sequencing and assembly.</title>
        <authorList>
            <person name="Kaur N."/>
            <person name="Mayilraj S."/>
        </authorList>
    </citation>
    <scope>NUCLEOTIDE SEQUENCE [LARGE SCALE GENOMIC DNA]</scope>
    <source>
        <strain evidence="2 3">JCM 16380</strain>
    </source>
</reference>
<gene>
    <name evidence="2" type="ORF">CFP71_42740</name>
</gene>
<keyword evidence="1" id="KW-0472">Membrane</keyword>
<sequence>MFTDRDNPGFLPNGKLRRNTTQFVESGTAVMAEIERIGNHAGCQPASWTWDSQRNATTKIPTPGPALRGIIHNRRPAAARQAALQWANALGLTPDDNASRGTLSFTGEIDRLPIEIWTVVDDKAFRGKYATLKLYGPDWILTSLFTIAATVAAVALKRHRALTKTLTR</sequence>
<keyword evidence="1" id="KW-0812">Transmembrane</keyword>